<evidence type="ECO:0000313" key="2">
    <source>
        <dbReference type="Proteomes" id="UP001065593"/>
    </source>
</evidence>
<gene>
    <name evidence="1" type="ORF">LYSBPC_34710</name>
</gene>
<protein>
    <submittedName>
        <fullName evidence="1">Uncharacterized protein</fullName>
    </submittedName>
</protein>
<reference evidence="1" key="1">
    <citation type="submission" date="2022-08" db="EMBL/GenBank/DDBJ databases">
        <title>Draft genome sequence of Lysinibacillus sp. strain KH24.</title>
        <authorList>
            <person name="Kanbe H."/>
            <person name="Itoh H."/>
        </authorList>
    </citation>
    <scope>NUCLEOTIDE SEQUENCE</scope>
    <source>
        <strain evidence="1">KH24</strain>
    </source>
</reference>
<comment type="caution">
    <text evidence="1">The sequence shown here is derived from an EMBL/GenBank/DDBJ whole genome shotgun (WGS) entry which is preliminary data.</text>
</comment>
<sequence length="112" mass="13149">MVTVQQFEQKLLEEVEFLKQGATTYRQQTAELSLKVLESVHDVTLFFNRIDVMKAVSKVLKTADADRQRDVAKMLNVLYVQMHSEQNRTAELEKQLAERRRKRKKISLILTK</sequence>
<dbReference type="EMBL" id="BRZA01000008">
    <property type="protein sequence ID" value="GLC90344.1"/>
    <property type="molecule type" value="Genomic_DNA"/>
</dbReference>
<accession>A0ABQ5NPT9</accession>
<dbReference type="Proteomes" id="UP001065593">
    <property type="component" value="Unassembled WGS sequence"/>
</dbReference>
<name>A0ABQ5NPT9_9BACI</name>
<dbReference type="RefSeq" id="WP_264990257.1">
    <property type="nucleotide sequence ID" value="NZ_BRZA01000008.1"/>
</dbReference>
<evidence type="ECO:0000313" key="1">
    <source>
        <dbReference type="EMBL" id="GLC90344.1"/>
    </source>
</evidence>
<proteinExistence type="predicted"/>
<keyword evidence="2" id="KW-1185">Reference proteome</keyword>
<organism evidence="1 2">
    <name type="scientific">Lysinibacillus piscis</name>
    <dbReference type="NCBI Taxonomy" id="2518931"/>
    <lineage>
        <taxon>Bacteria</taxon>
        <taxon>Bacillati</taxon>
        <taxon>Bacillota</taxon>
        <taxon>Bacilli</taxon>
        <taxon>Bacillales</taxon>
        <taxon>Bacillaceae</taxon>
        <taxon>Lysinibacillus</taxon>
    </lineage>
</organism>